<keyword evidence="1" id="KW-1133">Transmembrane helix</keyword>
<evidence type="ECO:0000313" key="3">
    <source>
        <dbReference type="Proteomes" id="UP000449710"/>
    </source>
</evidence>
<accession>A0AA43XJW2</accession>
<protein>
    <submittedName>
        <fullName evidence="2">Uncharacterized protein</fullName>
    </submittedName>
</protein>
<reference evidence="2 3" key="1">
    <citation type="submission" date="2019-04" db="EMBL/GenBank/DDBJ databases">
        <title>Isachenkonia alkalipeptolytica gen. nov. sp. nov. a new anaerobic, alkiliphilic organothrophic bacterium capable to reduce synthesized ferrihydrite isolated from a soda lake.</title>
        <authorList>
            <person name="Toshchakov S.V."/>
            <person name="Zavarzina D.G."/>
            <person name="Zhilina T.N."/>
            <person name="Kostrikina N.A."/>
            <person name="Kublanov I.V."/>
        </authorList>
    </citation>
    <scope>NUCLEOTIDE SEQUENCE [LARGE SCALE GENOMIC DNA]</scope>
    <source>
        <strain evidence="2 3">Z-1701</strain>
    </source>
</reference>
<keyword evidence="3" id="KW-1185">Reference proteome</keyword>
<comment type="caution">
    <text evidence="2">The sequence shown here is derived from an EMBL/GenBank/DDBJ whole genome shotgun (WGS) entry which is preliminary data.</text>
</comment>
<dbReference type="Proteomes" id="UP000449710">
    <property type="component" value="Unassembled WGS sequence"/>
</dbReference>
<proteinExistence type="predicted"/>
<dbReference type="AlphaFoldDB" id="A0AA43XJW2"/>
<organism evidence="2 3">
    <name type="scientific">Isachenkonia alkalipeptolytica</name>
    <dbReference type="NCBI Taxonomy" id="2565777"/>
    <lineage>
        <taxon>Bacteria</taxon>
        <taxon>Bacillati</taxon>
        <taxon>Bacillota</taxon>
        <taxon>Clostridia</taxon>
        <taxon>Eubacteriales</taxon>
        <taxon>Clostridiaceae</taxon>
        <taxon>Isachenkonia</taxon>
    </lineage>
</organism>
<evidence type="ECO:0000256" key="1">
    <source>
        <dbReference type="SAM" id="Phobius"/>
    </source>
</evidence>
<feature type="transmembrane region" description="Helical" evidence="1">
    <location>
        <begin position="159"/>
        <end position="177"/>
    </location>
</feature>
<feature type="transmembrane region" description="Helical" evidence="1">
    <location>
        <begin position="64"/>
        <end position="81"/>
    </location>
</feature>
<feature type="transmembrane region" description="Helical" evidence="1">
    <location>
        <begin position="189"/>
        <end position="206"/>
    </location>
</feature>
<feature type="transmembrane region" description="Helical" evidence="1">
    <location>
        <begin position="226"/>
        <end position="244"/>
    </location>
</feature>
<keyword evidence="1" id="KW-0812">Transmembrane</keyword>
<feature type="transmembrane region" description="Helical" evidence="1">
    <location>
        <begin position="12"/>
        <end position="32"/>
    </location>
</feature>
<feature type="transmembrane region" description="Helical" evidence="1">
    <location>
        <begin position="250"/>
        <end position="269"/>
    </location>
</feature>
<feature type="transmembrane region" description="Helical" evidence="1">
    <location>
        <begin position="135"/>
        <end position="152"/>
    </location>
</feature>
<sequence>MTYFTLGRKIDPTYKTNLIILIMTLTLLVAMGIFTMDWGASLVFSAGFFLTWALAREIDPLHDTSAFVAAAAYLVMTVGTIRTMETMEINLGLVFWTVLLLRGITKITGKTITLVDLLGLTGLGIYVMMGQKNGIYGLIFTAAMVMGYTRFPKHKTLKTFIGVGVILSVWGVISYSIPVPEAALQMNSFRGVLLLLGLGLGIFYGGRLRKDQGIRDDLGEIMESSYVFLSYIFYLGMYVALITATDLGDGTLSLFFAVILGVSFYRGWLSVSKR</sequence>
<keyword evidence="1" id="KW-0472">Membrane</keyword>
<gene>
    <name evidence="2" type="ORF">ISALK_06890</name>
</gene>
<name>A0AA43XJW2_9CLOT</name>
<evidence type="ECO:0000313" key="2">
    <source>
        <dbReference type="EMBL" id="NBG88223.1"/>
    </source>
</evidence>
<dbReference type="RefSeq" id="WP_160720545.1">
    <property type="nucleotide sequence ID" value="NZ_SUMG01000006.1"/>
</dbReference>
<feature type="transmembrane region" description="Helical" evidence="1">
    <location>
        <begin position="87"/>
        <end position="104"/>
    </location>
</feature>
<dbReference type="EMBL" id="SUMG01000006">
    <property type="protein sequence ID" value="NBG88223.1"/>
    <property type="molecule type" value="Genomic_DNA"/>
</dbReference>